<dbReference type="InterPro" id="IPR006447">
    <property type="entry name" value="Myb_dom_plants"/>
</dbReference>
<evidence type="ECO:0000256" key="6">
    <source>
        <dbReference type="SAM" id="MobiDB-lite"/>
    </source>
</evidence>
<accession>A0A087H6N9</accession>
<organism evidence="10 11">
    <name type="scientific">Arabis alpina</name>
    <name type="common">Alpine rock-cress</name>
    <dbReference type="NCBI Taxonomy" id="50452"/>
    <lineage>
        <taxon>Eukaryota</taxon>
        <taxon>Viridiplantae</taxon>
        <taxon>Streptophyta</taxon>
        <taxon>Embryophyta</taxon>
        <taxon>Tracheophyta</taxon>
        <taxon>Spermatophyta</taxon>
        <taxon>Magnoliopsida</taxon>
        <taxon>eudicotyledons</taxon>
        <taxon>Gunneridae</taxon>
        <taxon>Pentapetalae</taxon>
        <taxon>rosids</taxon>
        <taxon>malvids</taxon>
        <taxon>Brassicales</taxon>
        <taxon>Brassicaceae</taxon>
        <taxon>Arabideae</taxon>
        <taxon>Arabis</taxon>
    </lineage>
</organism>
<sequence length="314" mass="35463">MIVGDKCSGGSSWSRDDDISFERALTIFADDQTDEIHWEDIAAFVPGKTSEQIEEIYNILVHDVMMIESGCVPLPDYDFSKTDLNSNDKECDNGSVREYKQKGEPKAKQNPRRGVPWTLEEHIRFLDGLEKYGKGDWRSISRKFVVTRTPIQVASHAQKYFARLNSKNKTKKRTSIHDITVAENTSVSPQRRPITWQNNNINVASVYGTPNTWNTHQAISQPSLDHLPMYGAPTMWYTQAASQPSVNVLMHGQAMVGQMLLPYEYDMNCLAPPPPLAYGVQHQSVPYYSVPSAQINMAGSIPYNMTYLPAQSRI</sequence>
<dbReference type="OrthoDB" id="118550at2759"/>
<dbReference type="InterPro" id="IPR009057">
    <property type="entry name" value="Homeodomain-like_sf"/>
</dbReference>
<dbReference type="FunFam" id="1.10.10.60:FF:000154">
    <property type="entry name" value="Transcription factor SRM1"/>
    <property type="match status" value="1"/>
</dbReference>
<name>A0A087H6N9_ARAAL</name>
<dbReference type="Pfam" id="PF00249">
    <property type="entry name" value="Myb_DNA-binding"/>
    <property type="match status" value="1"/>
</dbReference>
<dbReference type="CDD" id="cd00167">
    <property type="entry name" value="SANT"/>
    <property type="match status" value="2"/>
</dbReference>
<feature type="region of interest" description="Disordered" evidence="6">
    <location>
        <begin position="90"/>
        <end position="112"/>
    </location>
</feature>
<feature type="domain" description="Myb-like" evidence="7">
    <location>
        <begin position="109"/>
        <end position="161"/>
    </location>
</feature>
<keyword evidence="11" id="KW-1185">Reference proteome</keyword>
<dbReference type="OMA" id="YFAHINS"/>
<dbReference type="eggNOG" id="KOG0724">
    <property type="taxonomic scope" value="Eukaryota"/>
</dbReference>
<dbReference type="FunFam" id="1.10.10.60:FF:000009">
    <property type="entry name" value="transcription factor MYB1R1"/>
    <property type="match status" value="1"/>
</dbReference>
<dbReference type="GO" id="GO:0010468">
    <property type="term" value="P:regulation of gene expression"/>
    <property type="evidence" value="ECO:0007669"/>
    <property type="project" value="UniProtKB-ARBA"/>
</dbReference>
<dbReference type="PROSITE" id="PS51293">
    <property type="entry name" value="SANT"/>
    <property type="match status" value="1"/>
</dbReference>
<evidence type="ECO:0000313" key="11">
    <source>
        <dbReference type="Proteomes" id="UP000029120"/>
    </source>
</evidence>
<dbReference type="PROSITE" id="PS51294">
    <property type="entry name" value="HTH_MYB"/>
    <property type="match status" value="1"/>
</dbReference>
<keyword evidence="5" id="KW-0539">Nucleus</keyword>
<evidence type="ECO:0000259" key="8">
    <source>
        <dbReference type="PROSITE" id="PS51293"/>
    </source>
</evidence>
<feature type="domain" description="SANT" evidence="8">
    <location>
        <begin position="112"/>
        <end position="165"/>
    </location>
</feature>
<dbReference type="Gramene" id="KFK37791">
    <property type="protein sequence ID" value="KFK37791"/>
    <property type="gene ID" value="AALP_AA3G029500"/>
</dbReference>
<dbReference type="SMART" id="SM00717">
    <property type="entry name" value="SANT"/>
    <property type="match status" value="2"/>
</dbReference>
<reference evidence="11" key="1">
    <citation type="journal article" date="2015" name="Nat. Plants">
        <title>Genome expansion of Arabis alpina linked with retrotransposition and reduced symmetric DNA methylation.</title>
        <authorList>
            <person name="Willing E.M."/>
            <person name="Rawat V."/>
            <person name="Mandakova T."/>
            <person name="Maumus F."/>
            <person name="James G.V."/>
            <person name="Nordstroem K.J."/>
            <person name="Becker C."/>
            <person name="Warthmann N."/>
            <person name="Chica C."/>
            <person name="Szarzynska B."/>
            <person name="Zytnicki M."/>
            <person name="Albani M.C."/>
            <person name="Kiefer C."/>
            <person name="Bergonzi S."/>
            <person name="Castaings L."/>
            <person name="Mateos J.L."/>
            <person name="Berns M.C."/>
            <person name="Bujdoso N."/>
            <person name="Piofczyk T."/>
            <person name="de Lorenzo L."/>
            <person name="Barrero-Sicilia C."/>
            <person name="Mateos I."/>
            <person name="Piednoel M."/>
            <person name="Hagmann J."/>
            <person name="Chen-Min-Tao R."/>
            <person name="Iglesias-Fernandez R."/>
            <person name="Schuster S.C."/>
            <person name="Alonso-Blanco C."/>
            <person name="Roudier F."/>
            <person name="Carbonero P."/>
            <person name="Paz-Ares J."/>
            <person name="Davis S.J."/>
            <person name="Pecinka A."/>
            <person name="Quesneville H."/>
            <person name="Colot V."/>
            <person name="Lysak M.A."/>
            <person name="Weigel D."/>
            <person name="Coupland G."/>
            <person name="Schneeberger K."/>
        </authorList>
    </citation>
    <scope>NUCLEOTIDE SEQUENCE [LARGE SCALE GENOMIC DNA]</scope>
    <source>
        <strain evidence="11">cv. Pajares</strain>
    </source>
</reference>
<feature type="compositionally biased region" description="Basic and acidic residues" evidence="6">
    <location>
        <begin position="90"/>
        <end position="107"/>
    </location>
</feature>
<dbReference type="InterPro" id="IPR017930">
    <property type="entry name" value="Myb_dom"/>
</dbReference>
<keyword evidence="4" id="KW-0804">Transcription</keyword>
<dbReference type="NCBIfam" id="TIGR01557">
    <property type="entry name" value="myb_SHAQKYF"/>
    <property type="match status" value="1"/>
</dbReference>
<protein>
    <submittedName>
        <fullName evidence="10">Uncharacterized protein</fullName>
    </submittedName>
</protein>
<evidence type="ECO:0000256" key="4">
    <source>
        <dbReference type="ARBA" id="ARBA00023163"/>
    </source>
</evidence>
<evidence type="ECO:0000256" key="1">
    <source>
        <dbReference type="ARBA" id="ARBA00004123"/>
    </source>
</evidence>
<dbReference type="EMBL" id="CM002871">
    <property type="protein sequence ID" value="KFK37791.1"/>
    <property type="molecule type" value="Genomic_DNA"/>
</dbReference>
<feature type="domain" description="HTH myb-type" evidence="9">
    <location>
        <begin position="109"/>
        <end position="165"/>
    </location>
</feature>
<keyword evidence="2" id="KW-0805">Transcription regulation</keyword>
<proteinExistence type="predicted"/>
<dbReference type="SUPFAM" id="SSF46689">
    <property type="entry name" value="Homeodomain-like"/>
    <property type="match status" value="2"/>
</dbReference>
<gene>
    <name evidence="10" type="ordered locus">AALP_Aa3g029500</name>
</gene>
<dbReference type="PROSITE" id="PS50090">
    <property type="entry name" value="MYB_LIKE"/>
    <property type="match status" value="1"/>
</dbReference>
<dbReference type="PANTHER" id="PTHR44042">
    <property type="entry name" value="DUPLICATED HOMEODOMAIN-LIKE SUPERFAMILY PROTEIN-RELATED"/>
    <property type="match status" value="1"/>
</dbReference>
<dbReference type="InterPro" id="IPR017884">
    <property type="entry name" value="SANT_dom"/>
</dbReference>
<keyword evidence="3" id="KW-0238">DNA-binding</keyword>
<dbReference type="GO" id="GO:0003677">
    <property type="term" value="F:DNA binding"/>
    <property type="evidence" value="ECO:0007669"/>
    <property type="project" value="UniProtKB-KW"/>
</dbReference>
<evidence type="ECO:0000256" key="3">
    <source>
        <dbReference type="ARBA" id="ARBA00023125"/>
    </source>
</evidence>
<dbReference type="GO" id="GO:0005634">
    <property type="term" value="C:nucleus"/>
    <property type="evidence" value="ECO:0007669"/>
    <property type="project" value="UniProtKB-SubCell"/>
</dbReference>
<evidence type="ECO:0000259" key="7">
    <source>
        <dbReference type="PROSITE" id="PS50090"/>
    </source>
</evidence>
<dbReference type="PANTHER" id="PTHR44042:SF67">
    <property type="entry name" value="MYB-LIKE PROTEIN I"/>
    <property type="match status" value="1"/>
</dbReference>
<evidence type="ECO:0000313" key="10">
    <source>
        <dbReference type="EMBL" id="KFK37791.1"/>
    </source>
</evidence>
<evidence type="ECO:0000259" key="9">
    <source>
        <dbReference type="PROSITE" id="PS51294"/>
    </source>
</evidence>
<comment type="subcellular location">
    <subcellularLocation>
        <location evidence="1">Nucleus</location>
    </subcellularLocation>
</comment>
<evidence type="ECO:0000256" key="2">
    <source>
        <dbReference type="ARBA" id="ARBA00023015"/>
    </source>
</evidence>
<dbReference type="InterPro" id="IPR001005">
    <property type="entry name" value="SANT/Myb"/>
</dbReference>
<evidence type="ECO:0000256" key="5">
    <source>
        <dbReference type="ARBA" id="ARBA00023242"/>
    </source>
</evidence>
<dbReference type="Proteomes" id="UP000029120">
    <property type="component" value="Chromosome 3"/>
</dbReference>
<dbReference type="Gene3D" id="1.10.10.60">
    <property type="entry name" value="Homeodomain-like"/>
    <property type="match status" value="2"/>
</dbReference>
<dbReference type="AlphaFoldDB" id="A0A087H6N9"/>